<dbReference type="SUPFAM" id="SSF50156">
    <property type="entry name" value="PDZ domain-like"/>
    <property type="match status" value="1"/>
</dbReference>
<dbReference type="Pfam" id="PF01471">
    <property type="entry name" value="PG_binding_1"/>
    <property type="match status" value="1"/>
</dbReference>
<keyword evidence="8" id="KW-1185">Reference proteome</keyword>
<evidence type="ECO:0000259" key="6">
    <source>
        <dbReference type="PROSITE" id="PS50106"/>
    </source>
</evidence>
<dbReference type="GO" id="GO:0006508">
    <property type="term" value="P:proteolysis"/>
    <property type="evidence" value="ECO:0007669"/>
    <property type="project" value="UniProtKB-KW"/>
</dbReference>
<evidence type="ECO:0000256" key="4">
    <source>
        <dbReference type="ARBA" id="ARBA00022825"/>
    </source>
</evidence>
<dbReference type="SMART" id="SM00245">
    <property type="entry name" value="TSPc"/>
    <property type="match status" value="1"/>
</dbReference>
<evidence type="ECO:0000256" key="2">
    <source>
        <dbReference type="ARBA" id="ARBA00022670"/>
    </source>
</evidence>
<name>A0ABS2Q7T2_9BACL</name>
<feature type="domain" description="PDZ" evidence="6">
    <location>
        <begin position="108"/>
        <end position="186"/>
    </location>
</feature>
<dbReference type="SUPFAM" id="SSF52096">
    <property type="entry name" value="ClpP/crotonase"/>
    <property type="match status" value="1"/>
</dbReference>
<dbReference type="GO" id="GO:0004252">
    <property type="term" value="F:serine-type endopeptidase activity"/>
    <property type="evidence" value="ECO:0007669"/>
    <property type="project" value="UniProtKB-EC"/>
</dbReference>
<dbReference type="PANTHER" id="PTHR32060:SF29">
    <property type="entry name" value="CARBOXY-TERMINAL PROCESSING PROTEASE CTPB"/>
    <property type="match status" value="1"/>
</dbReference>
<evidence type="ECO:0000256" key="3">
    <source>
        <dbReference type="ARBA" id="ARBA00022801"/>
    </source>
</evidence>
<keyword evidence="2 5" id="KW-0645">Protease</keyword>
<dbReference type="PROSITE" id="PS50106">
    <property type="entry name" value="PDZ"/>
    <property type="match status" value="1"/>
</dbReference>
<dbReference type="CDD" id="cd06782">
    <property type="entry name" value="cpPDZ_CPP-like"/>
    <property type="match status" value="1"/>
</dbReference>
<dbReference type="NCBIfam" id="TIGR00225">
    <property type="entry name" value="prc"/>
    <property type="match status" value="1"/>
</dbReference>
<dbReference type="InterPro" id="IPR036034">
    <property type="entry name" value="PDZ_sf"/>
</dbReference>
<dbReference type="InterPro" id="IPR036366">
    <property type="entry name" value="PGBDSf"/>
</dbReference>
<keyword evidence="4 5" id="KW-0720">Serine protease</keyword>
<keyword evidence="3 5" id="KW-0378">Hydrolase</keyword>
<dbReference type="InterPro" id="IPR029045">
    <property type="entry name" value="ClpP/crotonase-like_dom_sf"/>
</dbReference>
<dbReference type="Gene3D" id="2.30.42.10">
    <property type="match status" value="1"/>
</dbReference>
<sequence length="488" mass="52566">MKKFSGKVVALLMALALIVGVAGGYAAFSFAGSQNQAAAPQRQSVTTSTEVTGDSAAKIQAIHDLIEKDYFRKVSSTKLYDGAIKGMIDALNDPFSSYMDAKTASSFTQSLSSSFQGIGAEVQKVGSAISIVSPIKGSPAAKAGLKPNDQIVQINGMSTAGMDVNQAVDKIRGKKGTTVKLMIKRPGVSNEMTFNIKRDTIPIRTVNYEMLHQSGKAIGYIAITQFNENTDQEFAKALKALEDQQMKGLIIDVRGDPGGYLQAVEKIGNSLIPDQKPIVQIQDRSGKKHPFYSTLKTKKSYPIVDLIDGGSASAAEILSGALNQAAGYPLIGVKSFGKGTVQQGIELSDKSELKLTTDKWLTPNGDWIHHKGLQPTIKVEQPSYFNAMPVTLKKGQVLKFDENSTAIANAQKMLLAAGFNPKRTDGYFSKQTQQAVKAFQAKTKLAVTGTINRQTASALQAATIKAISDKKNDRQLHVAEQEIMKELK</sequence>
<evidence type="ECO:0000313" key="8">
    <source>
        <dbReference type="Proteomes" id="UP000823201"/>
    </source>
</evidence>
<gene>
    <name evidence="7" type="ORF">JOC27_000660</name>
</gene>
<dbReference type="SMART" id="SM00228">
    <property type="entry name" value="PDZ"/>
    <property type="match status" value="1"/>
</dbReference>
<dbReference type="InterPro" id="IPR004447">
    <property type="entry name" value="Peptidase_S41A"/>
</dbReference>
<evidence type="ECO:0000256" key="1">
    <source>
        <dbReference type="ARBA" id="ARBA00009179"/>
    </source>
</evidence>
<dbReference type="Proteomes" id="UP000823201">
    <property type="component" value="Unassembled WGS sequence"/>
</dbReference>
<dbReference type="EMBL" id="JAFBEV010000004">
    <property type="protein sequence ID" value="MBM7657219.1"/>
    <property type="molecule type" value="Genomic_DNA"/>
</dbReference>
<evidence type="ECO:0000256" key="5">
    <source>
        <dbReference type="RuleBase" id="RU004404"/>
    </source>
</evidence>
<dbReference type="InterPro" id="IPR002477">
    <property type="entry name" value="Peptidoglycan-bd-like"/>
</dbReference>
<organism evidence="7 8">
    <name type="scientific">Sporolactobacillus spathodeae</name>
    <dbReference type="NCBI Taxonomy" id="1465502"/>
    <lineage>
        <taxon>Bacteria</taxon>
        <taxon>Bacillati</taxon>
        <taxon>Bacillota</taxon>
        <taxon>Bacilli</taxon>
        <taxon>Bacillales</taxon>
        <taxon>Sporolactobacillaceae</taxon>
        <taxon>Sporolactobacillus</taxon>
    </lineage>
</organism>
<comment type="similarity">
    <text evidence="1 5">Belongs to the peptidase S41A family.</text>
</comment>
<dbReference type="InterPro" id="IPR001478">
    <property type="entry name" value="PDZ"/>
</dbReference>
<dbReference type="InterPro" id="IPR036365">
    <property type="entry name" value="PGBD-like_sf"/>
</dbReference>
<dbReference type="Gene3D" id="3.30.750.44">
    <property type="match status" value="1"/>
</dbReference>
<dbReference type="Pfam" id="PF17820">
    <property type="entry name" value="PDZ_6"/>
    <property type="match status" value="1"/>
</dbReference>
<dbReference type="Gene3D" id="1.10.101.10">
    <property type="entry name" value="PGBD-like superfamily/PGBD"/>
    <property type="match status" value="1"/>
</dbReference>
<dbReference type="InterPro" id="IPR055210">
    <property type="entry name" value="CtpA/B_N"/>
</dbReference>
<proteinExistence type="inferred from homology"/>
<dbReference type="RefSeq" id="WP_205005568.1">
    <property type="nucleotide sequence ID" value="NZ_CBCRXA010000016.1"/>
</dbReference>
<dbReference type="InterPro" id="IPR005151">
    <property type="entry name" value="Tail-specific_protease"/>
</dbReference>
<dbReference type="Pfam" id="PF03572">
    <property type="entry name" value="Peptidase_S41"/>
    <property type="match status" value="1"/>
</dbReference>
<dbReference type="EC" id="3.4.21.102" evidence="7"/>
<comment type="caution">
    <text evidence="7">The sequence shown here is derived from an EMBL/GenBank/DDBJ whole genome shotgun (WGS) entry which is preliminary data.</text>
</comment>
<dbReference type="InterPro" id="IPR041489">
    <property type="entry name" value="PDZ_6"/>
</dbReference>
<dbReference type="PANTHER" id="PTHR32060">
    <property type="entry name" value="TAIL-SPECIFIC PROTEASE"/>
    <property type="match status" value="1"/>
</dbReference>
<evidence type="ECO:0000313" key="7">
    <source>
        <dbReference type="EMBL" id="MBM7657219.1"/>
    </source>
</evidence>
<dbReference type="SUPFAM" id="SSF47090">
    <property type="entry name" value="PGBD-like"/>
    <property type="match status" value="1"/>
</dbReference>
<reference evidence="7 8" key="1">
    <citation type="submission" date="2021-01" db="EMBL/GenBank/DDBJ databases">
        <title>Genomic Encyclopedia of Type Strains, Phase IV (KMG-IV): sequencing the most valuable type-strain genomes for metagenomic binning, comparative biology and taxonomic classification.</title>
        <authorList>
            <person name="Goeker M."/>
        </authorList>
    </citation>
    <scope>NUCLEOTIDE SEQUENCE [LARGE SCALE GENOMIC DNA]</scope>
    <source>
        <strain evidence="7 8">DSM 100968</strain>
    </source>
</reference>
<dbReference type="Pfam" id="PF22694">
    <property type="entry name" value="CtpB_N-like"/>
    <property type="match status" value="1"/>
</dbReference>
<dbReference type="Gene3D" id="3.90.226.10">
    <property type="entry name" value="2-enoyl-CoA Hydratase, Chain A, domain 1"/>
    <property type="match status" value="1"/>
</dbReference>
<accession>A0ABS2Q7T2</accession>
<protein>
    <submittedName>
        <fullName evidence="7">Carboxyl-terminal processing protease</fullName>
        <ecNumber evidence="7">3.4.21.102</ecNumber>
    </submittedName>
</protein>
<dbReference type="CDD" id="cd07560">
    <property type="entry name" value="Peptidase_S41_CPP"/>
    <property type="match status" value="1"/>
</dbReference>